<proteinExistence type="predicted"/>
<dbReference type="SUPFAM" id="SSF47413">
    <property type="entry name" value="lambda repressor-like DNA-binding domains"/>
    <property type="match status" value="1"/>
</dbReference>
<dbReference type="OrthoDB" id="1859224at2"/>
<sequence length="111" mass="13084">MVGNRIRMLREERKLTMHELAVRSKVSKSYISSIERGLQKNPSIRILLRIADTLHVELEDLFDSTTSRVEETILDQEWVRLLEEAVSDGLTKQEFHTFINLMQYKRKHAES</sequence>
<evidence type="ECO:0000313" key="4">
    <source>
        <dbReference type="EMBL" id="KUP04133.1"/>
    </source>
</evidence>
<evidence type="ECO:0000313" key="5">
    <source>
        <dbReference type="Proteomes" id="UP000074108"/>
    </source>
</evidence>
<dbReference type="Gene3D" id="1.10.260.40">
    <property type="entry name" value="lambda repressor-like DNA-binding domains"/>
    <property type="match status" value="1"/>
</dbReference>
<dbReference type="EMBL" id="LDYG01000053">
    <property type="protein sequence ID" value="KUP04133.1"/>
    <property type="molecule type" value="Genomic_DNA"/>
</dbReference>
<name>A0A147K468_9BACI</name>
<dbReference type="GO" id="GO:0005829">
    <property type="term" value="C:cytosol"/>
    <property type="evidence" value="ECO:0007669"/>
    <property type="project" value="TreeGrafter"/>
</dbReference>
<keyword evidence="1" id="KW-0238">DNA-binding</keyword>
<comment type="caution">
    <text evidence="4">The sequence shown here is derived from an EMBL/GenBank/DDBJ whole genome shotgun (WGS) entry which is preliminary data.</text>
</comment>
<dbReference type="PANTHER" id="PTHR46797">
    <property type="entry name" value="HTH-TYPE TRANSCRIPTIONAL REGULATOR"/>
    <property type="match status" value="1"/>
</dbReference>
<dbReference type="PATRIC" id="fig|1150625.3.peg.3404"/>
<dbReference type="SUPFAM" id="SSF47406">
    <property type="entry name" value="SinR repressor dimerisation domain-like"/>
    <property type="match status" value="1"/>
</dbReference>
<dbReference type="GO" id="GO:0003700">
    <property type="term" value="F:DNA-binding transcription factor activity"/>
    <property type="evidence" value="ECO:0007669"/>
    <property type="project" value="TreeGrafter"/>
</dbReference>
<evidence type="ECO:0000259" key="2">
    <source>
        <dbReference type="PROSITE" id="PS50943"/>
    </source>
</evidence>
<dbReference type="PROSITE" id="PS50943">
    <property type="entry name" value="HTH_CROC1"/>
    <property type="match status" value="1"/>
</dbReference>
<evidence type="ECO:0000256" key="1">
    <source>
        <dbReference type="ARBA" id="ARBA00023125"/>
    </source>
</evidence>
<dbReference type="PANTHER" id="PTHR46797:SF1">
    <property type="entry name" value="METHYLPHOSPHONATE SYNTHASE"/>
    <property type="match status" value="1"/>
</dbReference>
<feature type="domain" description="Sin" evidence="3">
    <location>
        <begin position="65"/>
        <end position="103"/>
    </location>
</feature>
<dbReference type="InterPro" id="IPR001387">
    <property type="entry name" value="Cro/C1-type_HTH"/>
</dbReference>
<dbReference type="InterPro" id="IPR036281">
    <property type="entry name" value="SinR/SinI_dimer_dom_sf"/>
</dbReference>
<dbReference type="InterPro" id="IPR010981">
    <property type="entry name" value="SinR/SinI_dimer_dom"/>
</dbReference>
<evidence type="ECO:0000259" key="3">
    <source>
        <dbReference type="PROSITE" id="PS51500"/>
    </source>
</evidence>
<feature type="domain" description="HTH cro/C1-type" evidence="2">
    <location>
        <begin position="6"/>
        <end position="61"/>
    </location>
</feature>
<protein>
    <submittedName>
        <fullName evidence="4">Transcriptional regulator</fullName>
    </submittedName>
</protein>
<dbReference type="RefSeq" id="WP_059351987.1">
    <property type="nucleotide sequence ID" value="NZ_LDYG01000053.1"/>
</dbReference>
<dbReference type="AlphaFoldDB" id="A0A147K468"/>
<keyword evidence="5" id="KW-1185">Reference proteome</keyword>
<gene>
    <name evidence="4" type="ORF">Q75_16220</name>
</gene>
<dbReference type="GO" id="GO:0003677">
    <property type="term" value="F:DNA binding"/>
    <property type="evidence" value="ECO:0007669"/>
    <property type="project" value="UniProtKB-KW"/>
</dbReference>
<dbReference type="CDD" id="cd00093">
    <property type="entry name" value="HTH_XRE"/>
    <property type="match status" value="1"/>
</dbReference>
<dbReference type="STRING" id="1150625.Q75_16220"/>
<reference evidence="4 5" key="1">
    <citation type="journal article" date="2016" name="Front. Microbiol.">
        <title>Microevolution Analysis of Bacillus coahuilensis Unveils Differences in Phosphorus Acquisition Strategies and Their Regulation.</title>
        <authorList>
            <person name="Gomez-Lunar Z."/>
            <person name="Hernandez-Gonzalez I."/>
            <person name="Rodriguez-Torres M.D."/>
            <person name="Souza V."/>
            <person name="Olmedo-Alvarez G."/>
        </authorList>
    </citation>
    <scope>NUCLEOTIDE SEQUENCE [LARGE SCALE GENOMIC DNA]</scope>
    <source>
        <strain evidence="5">p1.1.43</strain>
    </source>
</reference>
<dbReference type="SMART" id="SM00530">
    <property type="entry name" value="HTH_XRE"/>
    <property type="match status" value="1"/>
</dbReference>
<dbReference type="Proteomes" id="UP000074108">
    <property type="component" value="Unassembled WGS sequence"/>
</dbReference>
<dbReference type="InterPro" id="IPR010982">
    <property type="entry name" value="Lambda_DNA-bd_dom_sf"/>
</dbReference>
<accession>A0A147K468</accession>
<dbReference type="InterPro" id="IPR050807">
    <property type="entry name" value="TransReg_Diox_bact_type"/>
</dbReference>
<dbReference type="PROSITE" id="PS51500">
    <property type="entry name" value="SIN"/>
    <property type="match status" value="1"/>
</dbReference>
<dbReference type="Pfam" id="PF01381">
    <property type="entry name" value="HTH_3"/>
    <property type="match status" value="1"/>
</dbReference>
<dbReference type="GO" id="GO:0046983">
    <property type="term" value="F:protein dimerization activity"/>
    <property type="evidence" value="ECO:0007669"/>
    <property type="project" value="InterPro"/>
</dbReference>
<organism evidence="4 5">
    <name type="scientific">Bacillus coahuilensis p1.1.43</name>
    <dbReference type="NCBI Taxonomy" id="1150625"/>
    <lineage>
        <taxon>Bacteria</taxon>
        <taxon>Bacillati</taxon>
        <taxon>Bacillota</taxon>
        <taxon>Bacilli</taxon>
        <taxon>Bacillales</taxon>
        <taxon>Bacillaceae</taxon>
        <taxon>Bacillus</taxon>
    </lineage>
</organism>